<keyword evidence="9 15" id="KW-0418">Kinase</keyword>
<evidence type="ECO:0000256" key="15">
    <source>
        <dbReference type="PIRNR" id="PIRNR004491"/>
    </source>
</evidence>
<dbReference type="Gene3D" id="3.40.50.620">
    <property type="entry name" value="HUPs"/>
    <property type="match status" value="1"/>
</dbReference>
<evidence type="ECO:0000259" key="16">
    <source>
        <dbReference type="SMART" id="SM00904"/>
    </source>
</evidence>
<dbReference type="EMBL" id="SMGK01000002">
    <property type="protein sequence ID" value="TCK73709.1"/>
    <property type="molecule type" value="Genomic_DNA"/>
</dbReference>
<evidence type="ECO:0000256" key="1">
    <source>
        <dbReference type="ARBA" id="ARBA00002121"/>
    </source>
</evidence>
<evidence type="ECO:0000313" key="18">
    <source>
        <dbReference type="Proteomes" id="UP000295210"/>
    </source>
</evidence>
<dbReference type="Pfam" id="PF06574">
    <property type="entry name" value="FAD_syn"/>
    <property type="match status" value="1"/>
</dbReference>
<sequence>MRVYRSLEEVPQGFGPSIAAIGNFDGVHRGHQAIIGRVIARAREQHAQSIAVIFDPHPVRVLRPEHAPRLITPLPVRLQLLAATGLDATLVLPFTSDFARLSAQDFAEKILAQGIGATEVHEGDNFRFGFQAKAGVPELTVLGDQLGFKVLAHPVLSVRGLAASSSQVRERIAAGDMTAARALLGRPFFIRSTPASGRGIGSQLTVPTINLAPYSELLPGHGVYITRILVGGECFDAVTNSGNRPTFGEDSFAVESHLLDFHPIELTSETPIELTFLRRIRAERRFDSPAALREQIMRDVQFARKYFARLRAIENRAGSTAAAALHTSTSL</sequence>
<evidence type="ECO:0000256" key="11">
    <source>
        <dbReference type="ARBA" id="ARBA00022840"/>
    </source>
</evidence>
<dbReference type="GO" id="GO:0003919">
    <property type="term" value="F:FMN adenylyltransferase activity"/>
    <property type="evidence" value="ECO:0007669"/>
    <property type="project" value="UniProtKB-UniRule"/>
</dbReference>
<keyword evidence="11 15" id="KW-0067">ATP-binding</keyword>
<evidence type="ECO:0000256" key="10">
    <source>
        <dbReference type="ARBA" id="ARBA00022827"/>
    </source>
</evidence>
<organism evidence="17 18">
    <name type="scientific">Acidipila rosea</name>
    <dbReference type="NCBI Taxonomy" id="768535"/>
    <lineage>
        <taxon>Bacteria</taxon>
        <taxon>Pseudomonadati</taxon>
        <taxon>Acidobacteriota</taxon>
        <taxon>Terriglobia</taxon>
        <taxon>Terriglobales</taxon>
        <taxon>Acidobacteriaceae</taxon>
        <taxon>Acidipila</taxon>
    </lineage>
</organism>
<reference evidence="17 18" key="1">
    <citation type="submission" date="2019-03" db="EMBL/GenBank/DDBJ databases">
        <title>Genomic Encyclopedia of Type Strains, Phase IV (KMG-IV): sequencing the most valuable type-strain genomes for metagenomic binning, comparative biology and taxonomic classification.</title>
        <authorList>
            <person name="Goeker M."/>
        </authorList>
    </citation>
    <scope>NUCLEOTIDE SEQUENCE [LARGE SCALE GENOMIC DNA]</scope>
    <source>
        <strain evidence="17 18">DSM 103428</strain>
    </source>
</reference>
<dbReference type="CDD" id="cd02064">
    <property type="entry name" value="FAD_synthetase_N"/>
    <property type="match status" value="1"/>
</dbReference>
<evidence type="ECO:0000256" key="13">
    <source>
        <dbReference type="ARBA" id="ARBA00047880"/>
    </source>
</evidence>
<keyword evidence="12" id="KW-0511">Multifunctional enzyme</keyword>
<dbReference type="InterPro" id="IPR023465">
    <property type="entry name" value="Riboflavin_kinase_dom_sf"/>
</dbReference>
<dbReference type="Pfam" id="PF01687">
    <property type="entry name" value="Flavokinase"/>
    <property type="match status" value="1"/>
</dbReference>
<dbReference type="GO" id="GO:0008531">
    <property type="term" value="F:riboflavin kinase activity"/>
    <property type="evidence" value="ECO:0007669"/>
    <property type="project" value="UniProtKB-UniRule"/>
</dbReference>
<dbReference type="FunFam" id="3.40.50.620:FF:000021">
    <property type="entry name" value="Riboflavin biosynthesis protein"/>
    <property type="match status" value="1"/>
</dbReference>
<keyword evidence="6 15" id="KW-0808">Transferase</keyword>
<dbReference type="SMART" id="SM00904">
    <property type="entry name" value="Flavokinase"/>
    <property type="match status" value="1"/>
</dbReference>
<dbReference type="InterPro" id="IPR014729">
    <property type="entry name" value="Rossmann-like_a/b/a_fold"/>
</dbReference>
<evidence type="ECO:0000256" key="14">
    <source>
        <dbReference type="ARBA" id="ARBA00049494"/>
    </source>
</evidence>
<keyword evidence="4 15" id="KW-0285">Flavoprotein</keyword>
<name>A0A4R1LB58_9BACT</name>
<evidence type="ECO:0000256" key="7">
    <source>
        <dbReference type="ARBA" id="ARBA00022695"/>
    </source>
</evidence>
<dbReference type="EC" id="2.7.7.2" evidence="15"/>
<evidence type="ECO:0000256" key="2">
    <source>
        <dbReference type="ARBA" id="ARBA00004726"/>
    </source>
</evidence>
<dbReference type="PANTHER" id="PTHR22749">
    <property type="entry name" value="RIBOFLAVIN KINASE/FMN ADENYLYLTRANSFERASE"/>
    <property type="match status" value="1"/>
</dbReference>
<evidence type="ECO:0000256" key="5">
    <source>
        <dbReference type="ARBA" id="ARBA00022643"/>
    </source>
</evidence>
<evidence type="ECO:0000256" key="12">
    <source>
        <dbReference type="ARBA" id="ARBA00023268"/>
    </source>
</evidence>
<dbReference type="GO" id="GO:0006747">
    <property type="term" value="P:FAD biosynthetic process"/>
    <property type="evidence" value="ECO:0007669"/>
    <property type="project" value="UniProtKB-UniRule"/>
</dbReference>
<keyword evidence="18" id="KW-1185">Reference proteome</keyword>
<keyword evidence="8 15" id="KW-0547">Nucleotide-binding</keyword>
<proteinExistence type="inferred from homology"/>
<dbReference type="GO" id="GO:0009231">
    <property type="term" value="P:riboflavin biosynthetic process"/>
    <property type="evidence" value="ECO:0007669"/>
    <property type="project" value="InterPro"/>
</dbReference>
<protein>
    <recommendedName>
        <fullName evidence="15">Riboflavin biosynthesis protein</fullName>
    </recommendedName>
    <domain>
        <recommendedName>
            <fullName evidence="15">Riboflavin kinase</fullName>
            <ecNumber evidence="15">2.7.1.26</ecNumber>
        </recommendedName>
        <alternativeName>
            <fullName evidence="15">Flavokinase</fullName>
        </alternativeName>
    </domain>
    <domain>
        <recommendedName>
            <fullName evidence="15">FMN adenylyltransferase</fullName>
            <ecNumber evidence="15">2.7.7.2</ecNumber>
        </recommendedName>
        <alternativeName>
            <fullName evidence="15">FAD pyrophosphorylase</fullName>
        </alternativeName>
        <alternativeName>
            <fullName evidence="15">FAD synthase</fullName>
        </alternativeName>
    </domain>
</protein>
<gene>
    <name evidence="17" type="ORF">C7378_1322</name>
</gene>
<comment type="similarity">
    <text evidence="15">Belongs to the ribF family.</text>
</comment>
<comment type="catalytic activity">
    <reaction evidence="13 15">
        <text>riboflavin + ATP = FMN + ADP + H(+)</text>
        <dbReference type="Rhea" id="RHEA:14357"/>
        <dbReference type="ChEBI" id="CHEBI:15378"/>
        <dbReference type="ChEBI" id="CHEBI:30616"/>
        <dbReference type="ChEBI" id="CHEBI:57986"/>
        <dbReference type="ChEBI" id="CHEBI:58210"/>
        <dbReference type="ChEBI" id="CHEBI:456216"/>
        <dbReference type="EC" id="2.7.1.26"/>
    </reaction>
</comment>
<dbReference type="GO" id="GO:0009398">
    <property type="term" value="P:FMN biosynthetic process"/>
    <property type="evidence" value="ECO:0007669"/>
    <property type="project" value="UniProtKB-UniRule"/>
</dbReference>
<comment type="pathway">
    <text evidence="3 15">Cofactor biosynthesis; FMN biosynthesis; FMN from riboflavin (ATP route): step 1/1.</text>
</comment>
<comment type="caution">
    <text evidence="17">The sequence shown here is derived from an EMBL/GenBank/DDBJ whole genome shotgun (WGS) entry which is preliminary data.</text>
</comment>
<evidence type="ECO:0000256" key="9">
    <source>
        <dbReference type="ARBA" id="ARBA00022777"/>
    </source>
</evidence>
<comment type="function">
    <text evidence="1">Catalyzes the phosphorylation of riboflavin to FMN followed by the adenylation of FMN to FAD.</text>
</comment>
<dbReference type="UniPathway" id="UPA00276">
    <property type="reaction ID" value="UER00406"/>
</dbReference>
<dbReference type="Gene3D" id="2.40.30.30">
    <property type="entry name" value="Riboflavin kinase-like"/>
    <property type="match status" value="1"/>
</dbReference>
<dbReference type="InterPro" id="IPR002606">
    <property type="entry name" value="Riboflavin_kinase_bac"/>
</dbReference>
<dbReference type="UniPathway" id="UPA00277">
    <property type="reaction ID" value="UER00407"/>
</dbReference>
<comment type="pathway">
    <text evidence="2 15">Cofactor biosynthesis; FAD biosynthesis; FAD from FMN: step 1/1.</text>
</comment>
<dbReference type="OrthoDB" id="9803667at2"/>
<dbReference type="PIRSF" id="PIRSF004491">
    <property type="entry name" value="FAD_Synth"/>
    <property type="match status" value="1"/>
</dbReference>
<dbReference type="PANTHER" id="PTHR22749:SF6">
    <property type="entry name" value="RIBOFLAVIN KINASE"/>
    <property type="match status" value="1"/>
</dbReference>
<dbReference type="InterPro" id="IPR023468">
    <property type="entry name" value="Riboflavin_kinase"/>
</dbReference>
<keyword evidence="10 15" id="KW-0274">FAD</keyword>
<accession>A0A4R1LB58</accession>
<dbReference type="NCBIfam" id="TIGR00083">
    <property type="entry name" value="ribF"/>
    <property type="match status" value="1"/>
</dbReference>
<dbReference type="EC" id="2.7.1.26" evidence="15"/>
<evidence type="ECO:0000256" key="4">
    <source>
        <dbReference type="ARBA" id="ARBA00022630"/>
    </source>
</evidence>
<evidence type="ECO:0000256" key="8">
    <source>
        <dbReference type="ARBA" id="ARBA00022741"/>
    </source>
</evidence>
<dbReference type="InterPro" id="IPR015865">
    <property type="entry name" value="Riboflavin_kinase_bac/euk"/>
</dbReference>
<keyword evidence="5 15" id="KW-0288">FMN</keyword>
<dbReference type="RefSeq" id="WP_131993648.1">
    <property type="nucleotide sequence ID" value="NZ_SMGK01000002.1"/>
</dbReference>
<dbReference type="SUPFAM" id="SSF52374">
    <property type="entry name" value="Nucleotidylyl transferase"/>
    <property type="match status" value="1"/>
</dbReference>
<dbReference type="Proteomes" id="UP000295210">
    <property type="component" value="Unassembled WGS sequence"/>
</dbReference>
<evidence type="ECO:0000313" key="17">
    <source>
        <dbReference type="EMBL" id="TCK73709.1"/>
    </source>
</evidence>
<dbReference type="SUPFAM" id="SSF82114">
    <property type="entry name" value="Riboflavin kinase-like"/>
    <property type="match status" value="1"/>
</dbReference>
<comment type="catalytic activity">
    <reaction evidence="14 15">
        <text>FMN + ATP + H(+) = FAD + diphosphate</text>
        <dbReference type="Rhea" id="RHEA:17237"/>
        <dbReference type="ChEBI" id="CHEBI:15378"/>
        <dbReference type="ChEBI" id="CHEBI:30616"/>
        <dbReference type="ChEBI" id="CHEBI:33019"/>
        <dbReference type="ChEBI" id="CHEBI:57692"/>
        <dbReference type="ChEBI" id="CHEBI:58210"/>
        <dbReference type="EC" id="2.7.7.2"/>
    </reaction>
</comment>
<evidence type="ECO:0000256" key="6">
    <source>
        <dbReference type="ARBA" id="ARBA00022679"/>
    </source>
</evidence>
<evidence type="ECO:0000256" key="3">
    <source>
        <dbReference type="ARBA" id="ARBA00005201"/>
    </source>
</evidence>
<feature type="domain" description="Riboflavin kinase" evidence="16">
    <location>
        <begin position="183"/>
        <end position="308"/>
    </location>
</feature>
<dbReference type="AlphaFoldDB" id="A0A4R1LB58"/>
<keyword evidence="7 15" id="KW-0548">Nucleotidyltransferase</keyword>
<dbReference type="GO" id="GO:0005524">
    <property type="term" value="F:ATP binding"/>
    <property type="evidence" value="ECO:0007669"/>
    <property type="project" value="UniProtKB-UniRule"/>
</dbReference>
<dbReference type="InterPro" id="IPR015864">
    <property type="entry name" value="FAD_synthase"/>
</dbReference>